<sequence>MKSLKYCFQPLVLNRLPSYIFSTSRRCLATEQSKEAKVEVPGEIGPSAPELQVNNLTGEHEHVVEIALNRPERRNALGKELLAQLDATMDSVKDNQKIRCVLFHSLVPNVFCSGADLKERLTMPQEEVGPFVSKIKEIFSKIFGLPIPTIAALDGLALGGGLELALACDIRIAAQNAKLGLTETKLGIIPGAGGTQRLPRLIGAAKAKELIYTGRILDGQQAYDIRLVNEVVKQNEQSNAAYKRSLEIAREIVQQGPLAVRMAKQAINKGIEVDLQTGLDVEEGCYDTVLTSEDRIEGLKAFQEKHFHIMVGYDPGKQNLTNSQILLASSTSGFVSRFLLQPIDVVKIRFQLQIEPIHQQAGSKYQSLFQAIRLIHHEEGIRAFWKGHIAAQILSISYTTSQMFAFEKFTEQLSGLFPGASSSTAEKSFVHFIAGSISAGVGVISCQPMDVLRTRFVGQGEPKIYTSYVQAIHRVWTCDGFRGFYRGLIPGIILYAPVSALTFGFYEFFNRAWDHLPHNRFDSLKHLFNGGAAGLLAKLVVYPFDLTKKRLEVVSFEEARSKFGQTRIYSGMMNCFSEITRNEGFTGLYKGIAPSLIKAYLSTAVTLRPFPCECQSLPFPMQPSRSTHRTRWRTRRFWRLFHRQKPAGIDITYTYENLLRFPRLPITVPPLVPTLMSYRWNDEDDCEPVPKKPPRDAHYQQHFRRRLPKRYSDIVGPTTTKVNPPRREFTFREKESADDAAAVLSPRNHRQLSSKPNKTEDIYTVNASNKKTNETVFSVPRTEKYERSNPARRYNSKNKRLASTNAVDLLAHRMQAAMSAELMHSLDRNFVFGDKKQSASYLHMNRSYSFNISTPPPSAWWQKSVHMDHHYYMIPRVKTYLDDEQKSIETIQSLDEPTPDYEEEIVIQENQNDQTDEEPAADYEDSTVTPVSDHTESPVGQSAAYDLGVSSSFVLPQNSLTPSSEGCAQEESSVPPTPPPLPSAIFEQKNITFRCRTIADTISADHKLILKDETEIQIKAKEEKQTVPKLQTPLVKKSPPISLGTSKPCYLHLSKEILQKTTLRKVSQPVSRSYSTYGSMSHLNEHDTESTTLRGCHTTTNDDQAIDGLSSSATTSIVIENEYEHRTSSKIYNDYKRRASSINISTTKCFNGTYNHASHIHPIHTHIGLRSSTSSSSTIDKASDLNLSNKQMDVGIINQLNEHLSVRFRKQQQEICSRKSTHTIPEDSTDQSIDDATNDTQNHYDEPHLTEVTQITPIRCSGASTMSIPPPPPPPLPVGGFRSVAPQSNRPFSSQRTSNTTLAREPNGLEFGCNTGTSTTSSKLSDTQILQELRTNPLFTKAKQYLEIEPGSNGRRSGRRLNESTSYLRLETCSKGASSDSQVDDSGRKSFLMCSADVNFTVEAPSKSNNCTKNEIKRINSRTFTKSFLQTQCRQSELEVIFQKRAQRSEQNLT</sequence>
<feature type="compositionally biased region" description="Acidic residues" evidence="11">
    <location>
        <begin position="914"/>
        <end position="925"/>
    </location>
</feature>
<dbReference type="Gene3D" id="3.90.226.10">
    <property type="entry name" value="2-enoyl-CoA Hydratase, Chain A, domain 1"/>
    <property type="match status" value="1"/>
</dbReference>
<dbReference type="PRINTS" id="PR00926">
    <property type="entry name" value="MITOCARRIER"/>
</dbReference>
<feature type="region of interest" description="Disordered" evidence="11">
    <location>
        <begin position="1216"/>
        <end position="1244"/>
    </location>
</feature>
<reference evidence="12" key="1">
    <citation type="submission" date="2021-02" db="EMBL/GenBank/DDBJ databases">
        <authorList>
            <person name="Nowell W R."/>
        </authorList>
    </citation>
    <scope>NUCLEOTIDE SEQUENCE</scope>
</reference>
<evidence type="ECO:0000256" key="4">
    <source>
        <dbReference type="ARBA" id="ARBA00022448"/>
    </source>
</evidence>
<evidence type="ECO:0000313" key="12">
    <source>
        <dbReference type="EMBL" id="CAF0975580.1"/>
    </source>
</evidence>
<feature type="compositionally biased region" description="Polar residues" evidence="11">
    <location>
        <begin position="1287"/>
        <end position="1302"/>
    </location>
</feature>
<evidence type="ECO:0000256" key="3">
    <source>
        <dbReference type="ARBA" id="ARBA00006375"/>
    </source>
</evidence>
<comment type="similarity">
    <text evidence="2 10">Belongs to the enoyl-CoA hydratase/isomerase family.</text>
</comment>
<feature type="repeat" description="Solcar" evidence="9">
    <location>
        <begin position="521"/>
        <end position="616"/>
    </location>
</feature>
<dbReference type="PROSITE" id="PS50920">
    <property type="entry name" value="SOLCAR"/>
    <property type="match status" value="3"/>
</dbReference>
<feature type="region of interest" description="Disordered" evidence="11">
    <location>
        <begin position="909"/>
        <end position="939"/>
    </location>
</feature>
<dbReference type="CDD" id="cd06558">
    <property type="entry name" value="crotonase-like"/>
    <property type="match status" value="1"/>
</dbReference>
<evidence type="ECO:0000256" key="9">
    <source>
        <dbReference type="PROSITE-ProRule" id="PRU00282"/>
    </source>
</evidence>
<dbReference type="InterPro" id="IPR018108">
    <property type="entry name" value="MCP_transmembrane"/>
</dbReference>
<keyword evidence="5 9" id="KW-0812">Transmembrane</keyword>
<dbReference type="GO" id="GO:0055085">
    <property type="term" value="P:transmembrane transport"/>
    <property type="evidence" value="ECO:0007669"/>
    <property type="project" value="InterPro"/>
</dbReference>
<dbReference type="Gene3D" id="1.50.40.10">
    <property type="entry name" value="Mitochondrial carrier domain"/>
    <property type="match status" value="1"/>
</dbReference>
<dbReference type="FunFam" id="3.90.226.10:FF:000009">
    <property type="entry name" value="Carnitinyl-CoA dehydratase"/>
    <property type="match status" value="1"/>
</dbReference>
<dbReference type="FunFam" id="1.10.12.10:FF:000001">
    <property type="entry name" value="Probable enoyl-CoA hydratase, mitochondrial"/>
    <property type="match status" value="1"/>
</dbReference>
<accession>A0A814EYG1</accession>
<dbReference type="SUPFAM" id="SSF103506">
    <property type="entry name" value="Mitochondrial carrier"/>
    <property type="match status" value="1"/>
</dbReference>
<dbReference type="InterPro" id="IPR014748">
    <property type="entry name" value="Enoyl-CoA_hydra_C"/>
</dbReference>
<feature type="region of interest" description="Disordered" evidence="11">
    <location>
        <begin position="1287"/>
        <end position="1310"/>
    </location>
</feature>
<feature type="region of interest" description="Disordered" evidence="11">
    <location>
        <begin position="958"/>
        <end position="980"/>
    </location>
</feature>
<comment type="caution">
    <text evidence="12">The sequence shown here is derived from an EMBL/GenBank/DDBJ whole genome shotgun (WGS) entry which is preliminary data.</text>
</comment>
<organism evidence="12 13">
    <name type="scientific">Adineta ricciae</name>
    <name type="common">Rotifer</name>
    <dbReference type="NCBI Taxonomy" id="249248"/>
    <lineage>
        <taxon>Eukaryota</taxon>
        <taxon>Metazoa</taxon>
        <taxon>Spiralia</taxon>
        <taxon>Gnathifera</taxon>
        <taxon>Rotifera</taxon>
        <taxon>Eurotatoria</taxon>
        <taxon>Bdelloidea</taxon>
        <taxon>Adinetida</taxon>
        <taxon>Adinetidae</taxon>
        <taxon>Adineta</taxon>
    </lineage>
</organism>
<dbReference type="InterPro" id="IPR002067">
    <property type="entry name" value="MCP"/>
</dbReference>
<feature type="repeat" description="Solcar" evidence="9">
    <location>
        <begin position="320"/>
        <end position="412"/>
    </location>
</feature>
<dbReference type="GO" id="GO:0006635">
    <property type="term" value="P:fatty acid beta-oxidation"/>
    <property type="evidence" value="ECO:0007669"/>
    <property type="project" value="TreeGrafter"/>
</dbReference>
<dbReference type="Pfam" id="PF00378">
    <property type="entry name" value="ECH_1"/>
    <property type="match status" value="1"/>
</dbReference>
<comment type="similarity">
    <text evidence="3">Belongs to the mitochondrial carrier (TC 2.A.29) family.</text>
</comment>
<evidence type="ECO:0000313" key="13">
    <source>
        <dbReference type="Proteomes" id="UP000663828"/>
    </source>
</evidence>
<dbReference type="SUPFAM" id="SSF52096">
    <property type="entry name" value="ClpP/crotonase"/>
    <property type="match status" value="1"/>
</dbReference>
<dbReference type="EMBL" id="CAJNOR010000662">
    <property type="protein sequence ID" value="CAF0975580.1"/>
    <property type="molecule type" value="Genomic_DNA"/>
</dbReference>
<keyword evidence="13" id="KW-1185">Reference proteome</keyword>
<dbReference type="GO" id="GO:0004300">
    <property type="term" value="F:enoyl-CoA hydratase activity"/>
    <property type="evidence" value="ECO:0007669"/>
    <property type="project" value="UniProtKB-ARBA"/>
</dbReference>
<evidence type="ECO:0000256" key="7">
    <source>
        <dbReference type="ARBA" id="ARBA00023136"/>
    </source>
</evidence>
<evidence type="ECO:0000256" key="10">
    <source>
        <dbReference type="RuleBase" id="RU003707"/>
    </source>
</evidence>
<dbReference type="GO" id="GO:0005739">
    <property type="term" value="C:mitochondrion"/>
    <property type="evidence" value="ECO:0007669"/>
    <property type="project" value="TreeGrafter"/>
</dbReference>
<dbReference type="Pfam" id="PF00153">
    <property type="entry name" value="Mito_carr"/>
    <property type="match status" value="3"/>
</dbReference>
<keyword evidence="8" id="KW-0456">Lyase</keyword>
<dbReference type="InterPro" id="IPR018376">
    <property type="entry name" value="Enoyl-CoA_hyd/isom_CS"/>
</dbReference>
<feature type="compositionally biased region" description="Acidic residues" evidence="11">
    <location>
        <begin position="1227"/>
        <end position="1237"/>
    </location>
</feature>
<evidence type="ECO:0000256" key="1">
    <source>
        <dbReference type="ARBA" id="ARBA00004141"/>
    </source>
</evidence>
<evidence type="ECO:0000256" key="2">
    <source>
        <dbReference type="ARBA" id="ARBA00005254"/>
    </source>
</evidence>
<comment type="subcellular location">
    <subcellularLocation>
        <location evidence="1">Membrane</location>
        <topology evidence="1">Multi-pass membrane protein</topology>
    </subcellularLocation>
</comment>
<protein>
    <submittedName>
        <fullName evidence="12">Uncharacterized protein</fullName>
    </submittedName>
</protein>
<evidence type="ECO:0000256" key="5">
    <source>
        <dbReference type="ARBA" id="ARBA00022692"/>
    </source>
</evidence>
<feature type="repeat" description="Solcar" evidence="9">
    <location>
        <begin position="426"/>
        <end position="512"/>
    </location>
</feature>
<keyword evidence="7 9" id="KW-0472">Membrane</keyword>
<feature type="compositionally biased region" description="Polar residues" evidence="11">
    <location>
        <begin position="958"/>
        <end position="974"/>
    </location>
</feature>
<gene>
    <name evidence="12" type="ORF">XAT740_LOCUS11904</name>
</gene>
<evidence type="ECO:0000256" key="6">
    <source>
        <dbReference type="ARBA" id="ARBA00022737"/>
    </source>
</evidence>
<dbReference type="PANTHER" id="PTHR11941:SF171">
    <property type="entry name" value="SD19268P"/>
    <property type="match status" value="1"/>
</dbReference>
<dbReference type="InterPro" id="IPR023395">
    <property type="entry name" value="MCP_dom_sf"/>
</dbReference>
<name>A0A814EYG1_ADIRI</name>
<evidence type="ECO:0000256" key="11">
    <source>
        <dbReference type="SAM" id="MobiDB-lite"/>
    </source>
</evidence>
<dbReference type="PANTHER" id="PTHR11941">
    <property type="entry name" value="ENOYL-COA HYDRATASE-RELATED"/>
    <property type="match status" value="1"/>
</dbReference>
<keyword evidence="6" id="KW-0677">Repeat</keyword>
<dbReference type="InterPro" id="IPR029045">
    <property type="entry name" value="ClpP/crotonase-like_dom_sf"/>
</dbReference>
<dbReference type="InterPro" id="IPR001753">
    <property type="entry name" value="Enoyl-CoA_hydra/iso"/>
</dbReference>
<dbReference type="GO" id="GO:0016020">
    <property type="term" value="C:membrane"/>
    <property type="evidence" value="ECO:0007669"/>
    <property type="project" value="UniProtKB-SubCell"/>
</dbReference>
<evidence type="ECO:0000256" key="8">
    <source>
        <dbReference type="ARBA" id="ARBA00023239"/>
    </source>
</evidence>
<proteinExistence type="inferred from homology"/>
<dbReference type="PROSITE" id="PS00166">
    <property type="entry name" value="ENOYL_COA_HYDRATASE"/>
    <property type="match status" value="1"/>
</dbReference>
<keyword evidence="4" id="KW-0813">Transport</keyword>
<dbReference type="Gene3D" id="1.10.12.10">
    <property type="entry name" value="Lyase 2-enoyl-coa Hydratase, Chain A, domain 2"/>
    <property type="match status" value="1"/>
</dbReference>
<dbReference type="Proteomes" id="UP000663828">
    <property type="component" value="Unassembled WGS sequence"/>
</dbReference>